<feature type="compositionally biased region" description="Basic residues" evidence="1">
    <location>
        <begin position="1"/>
        <end position="16"/>
    </location>
</feature>
<feature type="region of interest" description="Disordered" evidence="1">
    <location>
        <begin position="1"/>
        <end position="52"/>
    </location>
</feature>
<protein>
    <submittedName>
        <fullName evidence="2">Uncharacterized protein</fullName>
    </submittedName>
</protein>
<evidence type="ECO:0000256" key="1">
    <source>
        <dbReference type="SAM" id="MobiDB-lite"/>
    </source>
</evidence>
<reference evidence="2 3" key="1">
    <citation type="journal article" date="2019" name="Commun. Biol.">
        <title>The bagworm genome reveals a unique fibroin gene that provides high tensile strength.</title>
        <authorList>
            <person name="Kono N."/>
            <person name="Nakamura H."/>
            <person name="Ohtoshi R."/>
            <person name="Tomita M."/>
            <person name="Numata K."/>
            <person name="Arakawa K."/>
        </authorList>
    </citation>
    <scope>NUCLEOTIDE SEQUENCE [LARGE SCALE GENOMIC DNA]</scope>
</reference>
<proteinExistence type="predicted"/>
<accession>A0A4C1YT04</accession>
<sequence>MAMTSKLRKLRARGGKSSRPDVILTSTSSSTYPIRDDSAIGIESENQNRKRDSTEIMVGSAPAGVRHYRVDSLPTTAERETGQAERIATVSLSSNRRDSQHLFISYHTNQTGLAASLSPENVVTPMCRGRLKRFRTADEDLPNGVAATGGVDMRLVFGPRAPGLVTTARRDSPQTLTTHIYLKPLLALKQYAYLKEDELYNHKLLKLHPTYTAFLSGVAPMKPMLSERNQRALCKINTFFLFRFCTIDLFRKYEVRTPPHATCIIKFITENVVESPTPSGPEWVLGDLEEQLRPSFGSSLQQIRKQYYLRVSSQSPDISRAAAALVIAASALKTLCLA</sequence>
<organism evidence="2 3">
    <name type="scientific">Eumeta variegata</name>
    <name type="common">Bagworm moth</name>
    <name type="synonym">Eumeta japonica</name>
    <dbReference type="NCBI Taxonomy" id="151549"/>
    <lineage>
        <taxon>Eukaryota</taxon>
        <taxon>Metazoa</taxon>
        <taxon>Ecdysozoa</taxon>
        <taxon>Arthropoda</taxon>
        <taxon>Hexapoda</taxon>
        <taxon>Insecta</taxon>
        <taxon>Pterygota</taxon>
        <taxon>Neoptera</taxon>
        <taxon>Endopterygota</taxon>
        <taxon>Lepidoptera</taxon>
        <taxon>Glossata</taxon>
        <taxon>Ditrysia</taxon>
        <taxon>Tineoidea</taxon>
        <taxon>Psychidae</taxon>
        <taxon>Oiketicinae</taxon>
        <taxon>Eumeta</taxon>
    </lineage>
</organism>
<evidence type="ECO:0000313" key="3">
    <source>
        <dbReference type="Proteomes" id="UP000299102"/>
    </source>
</evidence>
<dbReference type="EMBL" id="BGZK01001413">
    <property type="protein sequence ID" value="GBP79416.1"/>
    <property type="molecule type" value="Genomic_DNA"/>
</dbReference>
<dbReference type="AlphaFoldDB" id="A0A4C1YT04"/>
<evidence type="ECO:0000313" key="2">
    <source>
        <dbReference type="EMBL" id="GBP79416.1"/>
    </source>
</evidence>
<name>A0A4C1YT04_EUMVA</name>
<gene>
    <name evidence="2" type="ORF">EVAR_61841_1</name>
</gene>
<comment type="caution">
    <text evidence="2">The sequence shown here is derived from an EMBL/GenBank/DDBJ whole genome shotgun (WGS) entry which is preliminary data.</text>
</comment>
<dbReference type="Proteomes" id="UP000299102">
    <property type="component" value="Unassembled WGS sequence"/>
</dbReference>
<keyword evidence="3" id="KW-1185">Reference proteome</keyword>